<feature type="compositionally biased region" description="Low complexity" evidence="1">
    <location>
        <begin position="150"/>
        <end position="162"/>
    </location>
</feature>
<keyword evidence="2" id="KW-1133">Transmembrane helix</keyword>
<feature type="compositionally biased region" description="Low complexity" evidence="1">
    <location>
        <begin position="216"/>
        <end position="248"/>
    </location>
</feature>
<proteinExistence type="predicted"/>
<keyword evidence="2" id="KW-0472">Membrane</keyword>
<evidence type="ECO:0000256" key="1">
    <source>
        <dbReference type="SAM" id="MobiDB-lite"/>
    </source>
</evidence>
<feature type="compositionally biased region" description="Pro residues" evidence="1">
    <location>
        <begin position="17"/>
        <end position="30"/>
    </location>
</feature>
<evidence type="ECO:0000313" key="3">
    <source>
        <dbReference type="EMBL" id="XBV26499.1"/>
    </source>
</evidence>
<feature type="compositionally biased region" description="Low complexity" evidence="1">
    <location>
        <begin position="51"/>
        <end position="91"/>
    </location>
</feature>
<gene>
    <name evidence="3" type="ORF">ABN611_08705</name>
</gene>
<dbReference type="EMBL" id="CP158165">
    <property type="protein sequence ID" value="XBV26499.1"/>
    <property type="molecule type" value="Genomic_DNA"/>
</dbReference>
<sequence>MTEPQPPAWNPDHRPYAAPPQGPPQQPYGAPPQHTAPLPEYGRQATGTSSQYDAQQPQYDAQAPQHSAQQPRHAAAQPPQPTGQPQQYPGGPAQPGQPPQYGEAPQHRQPPQYGQLPQYGQPQYSQPPHYAQPQHGQQSQHAGPHNNPAYQQSPQYPGSQQPPRRPSKAVWLPIGAVALVLLLLVGTVVFVTTRGGDDTAEAELPTATYSDGLTNPSGQPSATAPPTTQPTSQPSQSAQPPSQTTPPGVGERRRTLKDIDTGIHVYDDIYVTPAPGWRKGKTTKYSVLLETSALPGAVLVAVAPSTGWPARLGVAAAVDQMIAADRMKGVKKGAVRTMAPANSNVGSQAEQPYSGRITTQNGIVVSLVARCTTLTGVETVHNVTVTVCAVARRESRSAVFKAADRMLASVARSI</sequence>
<name>A0AAU7THU5_9ACTN</name>
<reference evidence="3" key="1">
    <citation type="submission" date="2024-06" db="EMBL/GenBank/DDBJ databases">
        <title>Kribbella sp. strain HUAS MG21 genome sequences.</title>
        <authorList>
            <person name="Mo P."/>
        </authorList>
    </citation>
    <scope>NUCLEOTIDE SEQUENCE</scope>
    <source>
        <strain evidence="3">HUAS MG21</strain>
    </source>
</reference>
<protein>
    <submittedName>
        <fullName evidence="3">Uncharacterized protein</fullName>
    </submittedName>
</protein>
<dbReference type="RefSeq" id="WP_350279298.1">
    <property type="nucleotide sequence ID" value="NZ_CP158165.1"/>
</dbReference>
<accession>A0AAU7THU5</accession>
<feature type="region of interest" description="Disordered" evidence="1">
    <location>
        <begin position="1"/>
        <end position="167"/>
    </location>
</feature>
<feature type="region of interest" description="Disordered" evidence="1">
    <location>
        <begin position="201"/>
        <end position="253"/>
    </location>
</feature>
<evidence type="ECO:0000256" key="2">
    <source>
        <dbReference type="SAM" id="Phobius"/>
    </source>
</evidence>
<dbReference type="AlphaFoldDB" id="A0AAU7THU5"/>
<organism evidence="3">
    <name type="scientific">Kribbella sp. HUAS MG21</name>
    <dbReference type="NCBI Taxonomy" id="3160966"/>
    <lineage>
        <taxon>Bacteria</taxon>
        <taxon>Bacillati</taxon>
        <taxon>Actinomycetota</taxon>
        <taxon>Actinomycetes</taxon>
        <taxon>Propionibacteriales</taxon>
        <taxon>Kribbellaceae</taxon>
        <taxon>Kribbella</taxon>
    </lineage>
</organism>
<keyword evidence="2" id="KW-0812">Transmembrane</keyword>
<feature type="compositionally biased region" description="Low complexity" evidence="1">
    <location>
        <begin position="99"/>
        <end position="128"/>
    </location>
</feature>
<feature type="transmembrane region" description="Helical" evidence="2">
    <location>
        <begin position="169"/>
        <end position="191"/>
    </location>
</feature>